<keyword evidence="5" id="KW-1185">Reference proteome</keyword>
<feature type="chain" id="PRO_5039319984" description="Cyclophilin-like domain-containing protein" evidence="2">
    <location>
        <begin position="25"/>
        <end position="183"/>
    </location>
</feature>
<dbReference type="SUPFAM" id="SSF50891">
    <property type="entry name" value="Cyclophilin-like"/>
    <property type="match status" value="1"/>
</dbReference>
<dbReference type="AlphaFoldDB" id="A0A1H1UAK5"/>
<name>A0A1H1UAK5_9ACTN</name>
<feature type="domain" description="Cyclophilin-like" evidence="3">
    <location>
        <begin position="71"/>
        <end position="181"/>
    </location>
</feature>
<evidence type="ECO:0000313" key="5">
    <source>
        <dbReference type="Proteomes" id="UP000198859"/>
    </source>
</evidence>
<reference evidence="5" key="1">
    <citation type="submission" date="2016-10" db="EMBL/GenBank/DDBJ databases">
        <authorList>
            <person name="Varghese N."/>
            <person name="Submissions S."/>
        </authorList>
    </citation>
    <scope>NUCLEOTIDE SEQUENCE [LARGE SCALE GENOMIC DNA]</scope>
    <source>
        <strain evidence="5">DSM 22127</strain>
    </source>
</reference>
<feature type="compositionally biased region" description="Low complexity" evidence="1">
    <location>
        <begin position="28"/>
        <end position="60"/>
    </location>
</feature>
<dbReference type="STRING" id="642780.SAMN04488570_2452"/>
<keyword evidence="2" id="KW-0732">Signal</keyword>
<gene>
    <name evidence="4" type="ORF">SAMN04488570_2452</name>
</gene>
<evidence type="ECO:0000259" key="3">
    <source>
        <dbReference type="Pfam" id="PF18050"/>
    </source>
</evidence>
<feature type="region of interest" description="Disordered" evidence="1">
    <location>
        <begin position="25"/>
        <end position="64"/>
    </location>
</feature>
<evidence type="ECO:0000313" key="4">
    <source>
        <dbReference type="EMBL" id="SDS68929.1"/>
    </source>
</evidence>
<dbReference type="Pfam" id="PF18050">
    <property type="entry name" value="Cyclophil_like2"/>
    <property type="match status" value="1"/>
</dbReference>
<sequence>MSFLPAPRASMTILLLALVLSACGADESPSGSARPSSTASSASDPAPTQTPTETTPASPTDGQEDQVQLEITIGDQQFTADLHDSAASRDLLAQLPVTLEMRDHGGVEKTGRLPSRLSLDGQPSGADPGVGDIGYYAPGNDLVLYHGDQSYYEGIVVLGRLQGDAAERIAGLDGTVRAQVEAR</sequence>
<evidence type="ECO:0000256" key="2">
    <source>
        <dbReference type="SAM" id="SignalP"/>
    </source>
</evidence>
<dbReference type="InterPro" id="IPR041183">
    <property type="entry name" value="Cyclophilin-like"/>
</dbReference>
<accession>A0A1H1UAK5</accession>
<feature type="signal peptide" evidence="2">
    <location>
        <begin position="1"/>
        <end position="24"/>
    </location>
</feature>
<dbReference type="InterPro" id="IPR029000">
    <property type="entry name" value="Cyclophilin-like_dom_sf"/>
</dbReference>
<dbReference type="Gene3D" id="2.40.100.20">
    <property type="match status" value="1"/>
</dbReference>
<proteinExistence type="predicted"/>
<dbReference type="RefSeq" id="WP_231916852.1">
    <property type="nucleotide sequence ID" value="NZ_LT629757.1"/>
</dbReference>
<protein>
    <recommendedName>
        <fullName evidence="3">Cyclophilin-like domain-containing protein</fullName>
    </recommendedName>
</protein>
<evidence type="ECO:0000256" key="1">
    <source>
        <dbReference type="SAM" id="MobiDB-lite"/>
    </source>
</evidence>
<dbReference type="EMBL" id="LT629757">
    <property type="protein sequence ID" value="SDS68929.1"/>
    <property type="molecule type" value="Genomic_DNA"/>
</dbReference>
<dbReference type="Proteomes" id="UP000198859">
    <property type="component" value="Chromosome I"/>
</dbReference>
<organism evidence="4 5">
    <name type="scientific">Nocardioides scoriae</name>
    <dbReference type="NCBI Taxonomy" id="642780"/>
    <lineage>
        <taxon>Bacteria</taxon>
        <taxon>Bacillati</taxon>
        <taxon>Actinomycetota</taxon>
        <taxon>Actinomycetes</taxon>
        <taxon>Propionibacteriales</taxon>
        <taxon>Nocardioidaceae</taxon>
        <taxon>Nocardioides</taxon>
    </lineage>
</organism>